<dbReference type="Proteomes" id="UP000255467">
    <property type="component" value="Unassembled WGS sequence"/>
</dbReference>
<dbReference type="RefSeq" id="WP_255222025.1">
    <property type="nucleotide sequence ID" value="NZ_UGRY01000002.1"/>
</dbReference>
<evidence type="ECO:0000256" key="1">
    <source>
        <dbReference type="SAM" id="MobiDB-lite"/>
    </source>
</evidence>
<evidence type="ECO:0000313" key="5">
    <source>
        <dbReference type="Proteomes" id="UP000255467"/>
    </source>
</evidence>
<dbReference type="Gene3D" id="1.10.150.320">
    <property type="entry name" value="Photosystem II 12 kDa extrinsic protein"/>
    <property type="match status" value="1"/>
</dbReference>
<proteinExistence type="predicted"/>
<feature type="compositionally biased region" description="Basic and acidic residues" evidence="1">
    <location>
        <begin position="1"/>
        <end position="15"/>
    </location>
</feature>
<dbReference type="STRING" id="1406858.GCA_000710895_05268"/>
<gene>
    <name evidence="4" type="primary">comEA</name>
    <name evidence="4" type="ORF">NCTC1934_03445</name>
</gene>
<feature type="region of interest" description="Disordered" evidence="1">
    <location>
        <begin position="240"/>
        <end position="275"/>
    </location>
</feature>
<feature type="transmembrane region" description="Helical" evidence="2">
    <location>
        <begin position="62"/>
        <end position="82"/>
    </location>
</feature>
<name>A0A378YQJ4_9NOCA</name>
<feature type="domain" description="Helix-hairpin-helix DNA-binding motif class 1" evidence="3">
    <location>
        <begin position="289"/>
        <end position="308"/>
    </location>
</feature>
<dbReference type="GO" id="GO:0015627">
    <property type="term" value="C:type II protein secretion system complex"/>
    <property type="evidence" value="ECO:0007669"/>
    <property type="project" value="TreeGrafter"/>
</dbReference>
<feature type="compositionally biased region" description="Gly residues" evidence="1">
    <location>
        <begin position="120"/>
        <end position="136"/>
    </location>
</feature>
<feature type="region of interest" description="Disordered" evidence="1">
    <location>
        <begin position="1"/>
        <end position="36"/>
    </location>
</feature>
<dbReference type="InterPro" id="IPR010994">
    <property type="entry name" value="RuvA_2-like"/>
</dbReference>
<feature type="compositionally biased region" description="Basic and acidic residues" evidence="1">
    <location>
        <begin position="24"/>
        <end position="36"/>
    </location>
</feature>
<organism evidence="4 5">
    <name type="scientific">Nocardia otitidiscaviarum</name>
    <dbReference type="NCBI Taxonomy" id="1823"/>
    <lineage>
        <taxon>Bacteria</taxon>
        <taxon>Bacillati</taxon>
        <taxon>Actinomycetota</taxon>
        <taxon>Actinomycetes</taxon>
        <taxon>Mycobacteriales</taxon>
        <taxon>Nocardiaceae</taxon>
        <taxon>Nocardia</taxon>
    </lineage>
</organism>
<reference evidence="4 5" key="1">
    <citation type="submission" date="2018-06" db="EMBL/GenBank/DDBJ databases">
        <authorList>
            <consortium name="Pathogen Informatics"/>
            <person name="Doyle S."/>
        </authorList>
    </citation>
    <scope>NUCLEOTIDE SEQUENCE [LARGE SCALE GENOMIC DNA]</scope>
    <source>
        <strain evidence="4 5">NCTC1934</strain>
    </source>
</reference>
<dbReference type="SUPFAM" id="SSF47781">
    <property type="entry name" value="RuvA domain 2-like"/>
    <property type="match status" value="1"/>
</dbReference>
<dbReference type="SMART" id="SM00278">
    <property type="entry name" value="HhH1"/>
    <property type="match status" value="2"/>
</dbReference>
<evidence type="ECO:0000313" key="4">
    <source>
        <dbReference type="EMBL" id="SUA78689.1"/>
    </source>
</evidence>
<keyword evidence="2" id="KW-0812">Transmembrane</keyword>
<dbReference type="InterPro" id="IPR051675">
    <property type="entry name" value="Endo/Exo/Phosphatase_dom_1"/>
</dbReference>
<protein>
    <submittedName>
        <fullName evidence="4">ComE operon protein 1</fullName>
    </submittedName>
</protein>
<feature type="compositionally biased region" description="Low complexity" evidence="1">
    <location>
        <begin position="156"/>
        <end position="178"/>
    </location>
</feature>
<dbReference type="AlphaFoldDB" id="A0A378YQJ4"/>
<accession>A0A378YQJ4</accession>
<dbReference type="NCBIfam" id="TIGR00426">
    <property type="entry name" value="competence protein ComEA helix-hairpin-helix repeat region"/>
    <property type="match status" value="1"/>
</dbReference>
<feature type="domain" description="Helix-hairpin-helix DNA-binding motif class 1" evidence="3">
    <location>
        <begin position="319"/>
        <end position="338"/>
    </location>
</feature>
<feature type="compositionally biased region" description="Polar residues" evidence="1">
    <location>
        <begin position="243"/>
        <end position="252"/>
    </location>
</feature>
<feature type="compositionally biased region" description="Low complexity" evidence="1">
    <location>
        <begin position="137"/>
        <end position="148"/>
    </location>
</feature>
<keyword evidence="2" id="KW-1133">Transmembrane helix</keyword>
<dbReference type="InterPro" id="IPR004509">
    <property type="entry name" value="Competence_ComEA_HhH"/>
</dbReference>
<dbReference type="GO" id="GO:0003677">
    <property type="term" value="F:DNA binding"/>
    <property type="evidence" value="ECO:0007669"/>
    <property type="project" value="InterPro"/>
</dbReference>
<keyword evidence="2" id="KW-0472">Membrane</keyword>
<dbReference type="GO" id="GO:0006281">
    <property type="term" value="P:DNA repair"/>
    <property type="evidence" value="ECO:0007669"/>
    <property type="project" value="InterPro"/>
</dbReference>
<dbReference type="Pfam" id="PF12836">
    <property type="entry name" value="HHH_3"/>
    <property type="match status" value="1"/>
</dbReference>
<sequence length="341" mass="33929">MSHIDESTQVRRRLDTLSGPEPPRSGRWDENELESDGRAGVWHERLLPERLRGTRWDPGQRGVLALAGVGLLAVLIAGAMALRDGPVTQAVPPVAAVRTGVVASGVPGAQHGTGSEVRGAGSGASTGGPGVAGAGAGASNAGSAAAGAGPMGSGAHGPVDPGLAAPPGADDPTGSNGHSASGVVVVSVVGLVERGGLLRFPTGARVADALAAAAPRRDADLSGLNLAQYLSDGDQIVIGRTGPNPTAPQAGSSIVGAQAQHPDTPRTPSGAPRPTATTTIVNLNTATEAELDALPGIGPVTAKAIIAWRTEHGRFGSVDQLADVQGIGPSRLERLRGLVTV</sequence>
<dbReference type="GO" id="GO:0015628">
    <property type="term" value="P:protein secretion by the type II secretion system"/>
    <property type="evidence" value="ECO:0007669"/>
    <property type="project" value="TreeGrafter"/>
</dbReference>
<keyword evidence="5" id="KW-1185">Reference proteome</keyword>
<dbReference type="PANTHER" id="PTHR21180:SF32">
    <property type="entry name" value="ENDONUCLEASE_EXONUCLEASE_PHOSPHATASE FAMILY DOMAIN-CONTAINING PROTEIN 1"/>
    <property type="match status" value="1"/>
</dbReference>
<evidence type="ECO:0000259" key="3">
    <source>
        <dbReference type="SMART" id="SM00278"/>
    </source>
</evidence>
<evidence type="ECO:0000256" key="2">
    <source>
        <dbReference type="SAM" id="Phobius"/>
    </source>
</evidence>
<dbReference type="InterPro" id="IPR003583">
    <property type="entry name" value="Hlx-hairpin-Hlx_DNA-bd_motif"/>
</dbReference>
<feature type="region of interest" description="Disordered" evidence="1">
    <location>
        <begin position="105"/>
        <end position="178"/>
    </location>
</feature>
<dbReference type="EMBL" id="UGRY01000002">
    <property type="protein sequence ID" value="SUA78689.1"/>
    <property type="molecule type" value="Genomic_DNA"/>
</dbReference>
<dbReference type="PANTHER" id="PTHR21180">
    <property type="entry name" value="ENDONUCLEASE/EXONUCLEASE/PHOSPHATASE FAMILY DOMAIN-CONTAINING PROTEIN 1"/>
    <property type="match status" value="1"/>
</dbReference>